<sequence length="623" mass="68646">MTFTEALAAYGREARTRLNGPGEPEAALITPVTHLVEQVGHSLGLTVVAHSQVAEQGGAVKPDFGIRVNGILIGHLEVKAPGTSLDPRTYSRSSHNYKQWQRLKELPNLLHTNGTEFRHWSYGEPQGDPVSVHASNLVRAPDPLTAPDRLELVFSDFLRWSPTIITTVSRLVETLAPLARLLREEVQDALTEERRAQRAGADPSSLPFLGIRADWRRLLFPQATDAEFSDGFAQTVVFALLLALDEGIDLVNLSLHDVAQRLEANHTLMGRTLNLLTEHVRNTAVARAIELISRVIGHTDWPRLNARTQNLHLHLYEDFLGTYDPDRRRKSGSYYTPVPVVDAMTRLTDLALKEYMNKPKGLRDANVSIVDPAMGTGTFPLSIIRHVGEEAALVHRGAGAKPEAMSSVVDRLYGIELQSGPFSVAELRITRALREAGVALPANGLNLFVADTLEDPTVAGEQNLPFTAQLIALQRQQANRMKRERNVQVCIGNPPYKDHAGGMGGWIENGTDSKTSAPPLHAFRFAGNGVHERHLSNLYTYFWRWATWKVFESTNEPDITDGGNGVICFITASGYLAGPGFKGMRKYLRRTCSNGWIINVTPEGMQSPNGVFGLFADECGVIG</sequence>
<dbReference type="InterPro" id="IPR003356">
    <property type="entry name" value="DNA_methylase_A-5"/>
</dbReference>
<dbReference type="PANTHER" id="PTHR33841">
    <property type="entry name" value="DNA METHYLTRANSFERASE YEEA-RELATED"/>
    <property type="match status" value="1"/>
</dbReference>
<dbReference type="GO" id="GO:0003677">
    <property type="term" value="F:DNA binding"/>
    <property type="evidence" value="ECO:0007669"/>
    <property type="project" value="InterPro"/>
</dbReference>
<evidence type="ECO:0000256" key="4">
    <source>
        <dbReference type="ARBA" id="ARBA00047942"/>
    </source>
</evidence>
<comment type="caution">
    <text evidence="6">The sequence shown here is derived from an EMBL/GenBank/DDBJ whole genome shotgun (WGS) entry which is preliminary data.</text>
</comment>
<proteinExistence type="predicted"/>
<organism evidence="6 7">
    <name type="scientific">Knoellia remsis</name>
    <dbReference type="NCBI Taxonomy" id="407159"/>
    <lineage>
        <taxon>Bacteria</taxon>
        <taxon>Bacillati</taxon>
        <taxon>Actinomycetota</taxon>
        <taxon>Actinomycetes</taxon>
        <taxon>Micrococcales</taxon>
        <taxon>Intrasporangiaceae</taxon>
        <taxon>Knoellia</taxon>
    </lineage>
</organism>
<dbReference type="PANTHER" id="PTHR33841:SF1">
    <property type="entry name" value="DNA METHYLTRANSFERASE A"/>
    <property type="match status" value="1"/>
</dbReference>
<protein>
    <recommendedName>
        <fullName evidence="1">site-specific DNA-methyltransferase (adenine-specific)</fullName>
        <ecNumber evidence="1">2.1.1.72</ecNumber>
    </recommendedName>
</protein>
<evidence type="ECO:0000313" key="7">
    <source>
        <dbReference type="Proteomes" id="UP000237822"/>
    </source>
</evidence>
<name>A0A2T0TQM6_9MICO</name>
<dbReference type="EMBL" id="PVTI01000056">
    <property type="protein sequence ID" value="PRY47818.1"/>
    <property type="molecule type" value="Genomic_DNA"/>
</dbReference>
<keyword evidence="3" id="KW-0808">Transferase</keyword>
<dbReference type="Proteomes" id="UP000237822">
    <property type="component" value="Unassembled WGS sequence"/>
</dbReference>
<accession>A0A2T0TQM6</accession>
<keyword evidence="2 6" id="KW-0489">Methyltransferase</keyword>
<keyword evidence="7" id="KW-1185">Reference proteome</keyword>
<gene>
    <name evidence="6" type="ORF">BCF74_1561</name>
</gene>
<comment type="catalytic activity">
    <reaction evidence="4">
        <text>a 2'-deoxyadenosine in DNA + S-adenosyl-L-methionine = an N(6)-methyl-2'-deoxyadenosine in DNA + S-adenosyl-L-homocysteine + H(+)</text>
        <dbReference type="Rhea" id="RHEA:15197"/>
        <dbReference type="Rhea" id="RHEA-COMP:12418"/>
        <dbReference type="Rhea" id="RHEA-COMP:12419"/>
        <dbReference type="ChEBI" id="CHEBI:15378"/>
        <dbReference type="ChEBI" id="CHEBI:57856"/>
        <dbReference type="ChEBI" id="CHEBI:59789"/>
        <dbReference type="ChEBI" id="CHEBI:90615"/>
        <dbReference type="ChEBI" id="CHEBI:90616"/>
        <dbReference type="EC" id="2.1.1.72"/>
    </reaction>
</comment>
<dbReference type="GO" id="GO:0032259">
    <property type="term" value="P:methylation"/>
    <property type="evidence" value="ECO:0007669"/>
    <property type="project" value="UniProtKB-KW"/>
</dbReference>
<dbReference type="RefSeq" id="WP_106299095.1">
    <property type="nucleotide sequence ID" value="NZ_PVTI01000056.1"/>
</dbReference>
<feature type="domain" description="DNA methylase adenine-specific" evidence="5">
    <location>
        <begin position="314"/>
        <end position="499"/>
    </location>
</feature>
<dbReference type="GO" id="GO:0009007">
    <property type="term" value="F:site-specific DNA-methyltransferase (adenine-specific) activity"/>
    <property type="evidence" value="ECO:0007669"/>
    <property type="project" value="UniProtKB-EC"/>
</dbReference>
<dbReference type="PRINTS" id="PR00507">
    <property type="entry name" value="N12N6MTFRASE"/>
</dbReference>
<dbReference type="Gene3D" id="3.40.50.150">
    <property type="entry name" value="Vaccinia Virus protein VP39"/>
    <property type="match status" value="1"/>
</dbReference>
<reference evidence="6 7" key="1">
    <citation type="submission" date="2018-03" db="EMBL/GenBank/DDBJ databases">
        <title>Genomic Encyclopedia of Archaeal and Bacterial Type Strains, Phase II (KMG-II): from individual species to whole genera.</title>
        <authorList>
            <person name="Goeker M."/>
        </authorList>
    </citation>
    <scope>NUCLEOTIDE SEQUENCE [LARGE SCALE GENOMIC DNA]</scope>
    <source>
        <strain evidence="6 7">ATCC BAA-1496</strain>
    </source>
</reference>
<dbReference type="EC" id="2.1.1.72" evidence="1"/>
<evidence type="ECO:0000313" key="6">
    <source>
        <dbReference type="EMBL" id="PRY47818.1"/>
    </source>
</evidence>
<dbReference type="SUPFAM" id="SSF53335">
    <property type="entry name" value="S-adenosyl-L-methionine-dependent methyltransferases"/>
    <property type="match status" value="1"/>
</dbReference>
<evidence type="ECO:0000256" key="1">
    <source>
        <dbReference type="ARBA" id="ARBA00011900"/>
    </source>
</evidence>
<evidence type="ECO:0000256" key="2">
    <source>
        <dbReference type="ARBA" id="ARBA00022603"/>
    </source>
</evidence>
<dbReference type="AlphaFoldDB" id="A0A2T0TQM6"/>
<evidence type="ECO:0000256" key="3">
    <source>
        <dbReference type="ARBA" id="ARBA00022679"/>
    </source>
</evidence>
<dbReference type="GO" id="GO:0008170">
    <property type="term" value="F:N-methyltransferase activity"/>
    <property type="evidence" value="ECO:0007669"/>
    <property type="project" value="InterPro"/>
</dbReference>
<evidence type="ECO:0000259" key="5">
    <source>
        <dbReference type="Pfam" id="PF02384"/>
    </source>
</evidence>
<dbReference type="InterPro" id="IPR050953">
    <property type="entry name" value="N4_N6_ade-DNA_methylase"/>
</dbReference>
<dbReference type="Pfam" id="PF02384">
    <property type="entry name" value="N6_Mtase"/>
    <property type="match status" value="1"/>
</dbReference>
<dbReference type="OrthoDB" id="9776021at2"/>
<dbReference type="InterPro" id="IPR029063">
    <property type="entry name" value="SAM-dependent_MTases_sf"/>
</dbReference>